<dbReference type="Gene3D" id="3.40.50.300">
    <property type="entry name" value="P-loop containing nucleotide triphosphate hydrolases"/>
    <property type="match status" value="1"/>
</dbReference>
<dbReference type="GO" id="GO:0016887">
    <property type="term" value="F:ATP hydrolysis activity"/>
    <property type="evidence" value="ECO:0007669"/>
    <property type="project" value="InterPro"/>
</dbReference>
<feature type="domain" description="ABC transporter" evidence="1">
    <location>
        <begin position="18"/>
        <end position="146"/>
    </location>
</feature>
<evidence type="ECO:0000313" key="3">
    <source>
        <dbReference type="Proteomes" id="UP000003287"/>
    </source>
</evidence>
<dbReference type="InterPro" id="IPR015854">
    <property type="entry name" value="ABC_transpr_LolD-like"/>
</dbReference>
<protein>
    <submittedName>
        <fullName evidence="2">ABC transporter, ATP-binding protein</fullName>
    </submittedName>
</protein>
<evidence type="ECO:0000313" key="2">
    <source>
        <dbReference type="EMBL" id="EGV06854.1"/>
    </source>
</evidence>
<dbReference type="InterPro" id="IPR027417">
    <property type="entry name" value="P-loop_NTPase"/>
</dbReference>
<dbReference type="AlphaFoldDB" id="F9PAA7"/>
<evidence type="ECO:0000259" key="1">
    <source>
        <dbReference type="Pfam" id="PF00005"/>
    </source>
</evidence>
<dbReference type="PANTHER" id="PTHR24220">
    <property type="entry name" value="IMPORT ATP-BINDING PROTEIN"/>
    <property type="match status" value="1"/>
</dbReference>
<sequence>MIEIENLAKKYGRKTVYSHVNLHFERNQSYALVGLSGSGKTTLLNAIARLEKPDQGRILLNKQDIWKMKEKDYFKHYLGYVFQNYALVEEETVFDNLKLLAGKSEILIALKQVGLNESVMKSKIYELSGGQAQRVSIVRLLLKKRKSF</sequence>
<dbReference type="GO" id="GO:0005524">
    <property type="term" value="F:ATP binding"/>
    <property type="evidence" value="ECO:0007669"/>
    <property type="project" value="UniProtKB-KW"/>
</dbReference>
<dbReference type="GO" id="GO:0022857">
    <property type="term" value="F:transmembrane transporter activity"/>
    <property type="evidence" value="ECO:0007669"/>
    <property type="project" value="TreeGrafter"/>
</dbReference>
<name>F9PAA7_STRCV</name>
<dbReference type="GO" id="GO:0005886">
    <property type="term" value="C:plasma membrane"/>
    <property type="evidence" value="ECO:0007669"/>
    <property type="project" value="TreeGrafter"/>
</dbReference>
<dbReference type="Pfam" id="PF00005">
    <property type="entry name" value="ABC_tran"/>
    <property type="match status" value="1"/>
</dbReference>
<keyword evidence="2" id="KW-0547">Nucleotide-binding</keyword>
<proteinExistence type="predicted"/>
<dbReference type="PANTHER" id="PTHR24220:SF86">
    <property type="entry name" value="ABC TRANSPORTER ABCH.1"/>
    <property type="match status" value="1"/>
</dbReference>
<keyword evidence="2" id="KW-0067">ATP-binding</keyword>
<dbReference type="eggNOG" id="COG1136">
    <property type="taxonomic scope" value="Bacteria"/>
</dbReference>
<dbReference type="InterPro" id="IPR003439">
    <property type="entry name" value="ABC_transporter-like_ATP-bd"/>
</dbReference>
<accession>F9PAA7</accession>
<dbReference type="EMBL" id="AFUP01000009">
    <property type="protein sequence ID" value="EGV06854.1"/>
    <property type="molecule type" value="Genomic_DNA"/>
</dbReference>
<gene>
    <name evidence="2" type="ORF">HMPREF1042_2163</name>
</gene>
<organism evidence="2 3">
    <name type="scientific">Streptococcus constellatus subsp. pharyngis SK1060 = CCUG 46377</name>
    <dbReference type="NCBI Taxonomy" id="1035184"/>
    <lineage>
        <taxon>Bacteria</taxon>
        <taxon>Bacillati</taxon>
        <taxon>Bacillota</taxon>
        <taxon>Bacilli</taxon>
        <taxon>Lactobacillales</taxon>
        <taxon>Streptococcaceae</taxon>
        <taxon>Streptococcus</taxon>
        <taxon>Streptococcus anginosus group</taxon>
    </lineage>
</organism>
<reference evidence="2 3" key="1">
    <citation type="submission" date="2011-06" db="EMBL/GenBank/DDBJ databases">
        <authorList>
            <person name="Harkins D.M."/>
            <person name="Madupu R."/>
            <person name="Durkin A.S."/>
            <person name="Torralba M."/>
            <person name="Methe B."/>
            <person name="Sutton G.G."/>
            <person name="Nelson K.E."/>
        </authorList>
    </citation>
    <scope>NUCLEOTIDE SEQUENCE [LARGE SCALE GENOMIC DNA]</scope>
    <source>
        <strain evidence="2 3">SK1060</strain>
    </source>
</reference>
<dbReference type="Proteomes" id="UP000003287">
    <property type="component" value="Unassembled WGS sequence"/>
</dbReference>
<dbReference type="SUPFAM" id="SSF52540">
    <property type="entry name" value="P-loop containing nucleoside triphosphate hydrolases"/>
    <property type="match status" value="1"/>
</dbReference>